<protein>
    <recommendedName>
        <fullName evidence="6">Histidine kinase/HSP90-like ATPase domain-containing protein</fullName>
    </recommendedName>
</protein>
<evidence type="ECO:0000313" key="7">
    <source>
        <dbReference type="EMBL" id="KEP67976.1"/>
    </source>
</evidence>
<gene>
    <name evidence="7" type="ORF">DL1_16840</name>
</gene>
<dbReference type="Proteomes" id="UP000027725">
    <property type="component" value="Unassembled WGS sequence"/>
</dbReference>
<evidence type="ECO:0000256" key="2">
    <source>
        <dbReference type="ARBA" id="ARBA00022777"/>
    </source>
</evidence>
<dbReference type="GO" id="GO:0016020">
    <property type="term" value="C:membrane"/>
    <property type="evidence" value="ECO:0007669"/>
    <property type="project" value="InterPro"/>
</dbReference>
<accession>A0A074T843</accession>
<evidence type="ECO:0000256" key="3">
    <source>
        <dbReference type="ARBA" id="ARBA00023012"/>
    </source>
</evidence>
<feature type="transmembrane region" description="Helical" evidence="5">
    <location>
        <begin position="168"/>
        <end position="187"/>
    </location>
</feature>
<dbReference type="InterPro" id="IPR036890">
    <property type="entry name" value="HATPase_C_sf"/>
</dbReference>
<dbReference type="GO" id="GO:0046983">
    <property type="term" value="F:protein dimerization activity"/>
    <property type="evidence" value="ECO:0007669"/>
    <property type="project" value="InterPro"/>
</dbReference>
<dbReference type="Pfam" id="PF07730">
    <property type="entry name" value="HisKA_3"/>
    <property type="match status" value="1"/>
</dbReference>
<dbReference type="Gene3D" id="3.30.565.10">
    <property type="entry name" value="Histidine kinase-like ATPase, C-terminal domain"/>
    <property type="match status" value="1"/>
</dbReference>
<dbReference type="RefSeq" id="WP_038069751.1">
    <property type="nucleotide sequence ID" value="NZ_FOVB01000025.1"/>
</dbReference>
<dbReference type="InterPro" id="IPR003594">
    <property type="entry name" value="HATPase_dom"/>
</dbReference>
<keyword evidence="3" id="KW-0902">Two-component regulatory system</keyword>
<dbReference type="CDD" id="cd16917">
    <property type="entry name" value="HATPase_UhpB-NarQ-NarX-like"/>
    <property type="match status" value="1"/>
</dbReference>
<evidence type="ECO:0000256" key="5">
    <source>
        <dbReference type="SAM" id="Phobius"/>
    </source>
</evidence>
<evidence type="ECO:0000256" key="1">
    <source>
        <dbReference type="ARBA" id="ARBA00022679"/>
    </source>
</evidence>
<sequence>MSLALASLAYWINTRATSRLLDASADTAAFYMQNLLQPHVQGLGRGTALRPVDMAALHDLSEGFRQQGHFLAIKIWSREGKLIFAPDEPLTDMHPDDEIYEALAGHVLGRFPDLGDTAHESERALGVQLYEIYAPLRDLETGAIVAVGEFYQNADVIRAALVTSATKTWLFVAPLALAVFTMLFLIVRRGSLTIERQTAELRRQFDEREQLLLRNSQLHLSIAQAAQKAAGIDELAKRRIGSELHDGACQLLSYLVLEIDRLARVIRSPNGIDATKTGKIVDEIGKVARDTMQEIRAISRGLVSPHFGAAKSLATLFETIARDHENRTGAAVALELTPDAPDVPETTRLTLGRIVQEALNNAAKHAPGSHVKITTYQKDGSFVVSVSDSGSDTKPDAVAPTEASDGGLGLPGMTFRAQSLGGTLELRKLDPRGTQLICRIPITPEAA</sequence>
<dbReference type="InterPro" id="IPR011712">
    <property type="entry name" value="Sig_transdc_His_kin_sub3_dim/P"/>
</dbReference>
<evidence type="ECO:0000313" key="8">
    <source>
        <dbReference type="Proteomes" id="UP000027725"/>
    </source>
</evidence>
<dbReference type="SUPFAM" id="SSF55874">
    <property type="entry name" value="ATPase domain of HSP90 chaperone/DNA topoisomerase II/histidine kinase"/>
    <property type="match status" value="1"/>
</dbReference>
<dbReference type="InterPro" id="IPR050482">
    <property type="entry name" value="Sensor_HK_TwoCompSys"/>
</dbReference>
<dbReference type="Gene3D" id="1.20.5.1930">
    <property type="match status" value="1"/>
</dbReference>
<organism evidence="7 8">
    <name type="scientific">Thioclava dalianensis</name>
    <dbReference type="NCBI Taxonomy" id="1185766"/>
    <lineage>
        <taxon>Bacteria</taxon>
        <taxon>Pseudomonadati</taxon>
        <taxon>Pseudomonadota</taxon>
        <taxon>Alphaproteobacteria</taxon>
        <taxon>Rhodobacterales</taxon>
        <taxon>Paracoccaceae</taxon>
        <taxon>Thioclava</taxon>
    </lineage>
</organism>
<keyword evidence="5" id="KW-0812">Transmembrane</keyword>
<dbReference type="GO" id="GO:0000155">
    <property type="term" value="F:phosphorelay sensor kinase activity"/>
    <property type="evidence" value="ECO:0007669"/>
    <property type="project" value="InterPro"/>
</dbReference>
<dbReference type="EMBL" id="JHEH01000053">
    <property type="protein sequence ID" value="KEP67976.1"/>
    <property type="molecule type" value="Genomic_DNA"/>
</dbReference>
<reference evidence="7 8" key="1">
    <citation type="submission" date="2014-03" db="EMBL/GenBank/DDBJ databases">
        <title>The draft genome sequence of Thioclava dalianensis DLFJ1-1.</title>
        <authorList>
            <person name="Lai Q."/>
            <person name="Shao Z."/>
        </authorList>
    </citation>
    <scope>NUCLEOTIDE SEQUENCE [LARGE SCALE GENOMIC DNA]</scope>
    <source>
        <strain evidence="7 8">DLFJ1-1</strain>
    </source>
</reference>
<keyword evidence="8" id="KW-1185">Reference proteome</keyword>
<name>A0A074T843_9RHOB</name>
<dbReference type="eggNOG" id="COG4585">
    <property type="taxonomic scope" value="Bacteria"/>
</dbReference>
<keyword evidence="5" id="KW-0472">Membrane</keyword>
<evidence type="ECO:0000259" key="6">
    <source>
        <dbReference type="SMART" id="SM00387"/>
    </source>
</evidence>
<proteinExistence type="predicted"/>
<dbReference type="AlphaFoldDB" id="A0A074T843"/>
<dbReference type="PANTHER" id="PTHR24421">
    <property type="entry name" value="NITRATE/NITRITE SENSOR PROTEIN NARX-RELATED"/>
    <property type="match status" value="1"/>
</dbReference>
<comment type="caution">
    <text evidence="7">The sequence shown here is derived from an EMBL/GenBank/DDBJ whole genome shotgun (WGS) entry which is preliminary data.</text>
</comment>
<keyword evidence="1" id="KW-0808">Transferase</keyword>
<feature type="domain" description="Histidine kinase/HSP90-like ATPase" evidence="6">
    <location>
        <begin position="346"/>
        <end position="444"/>
    </location>
</feature>
<feature type="region of interest" description="Disordered" evidence="4">
    <location>
        <begin position="386"/>
        <end position="410"/>
    </location>
</feature>
<keyword evidence="2" id="KW-0418">Kinase</keyword>
<keyword evidence="5" id="KW-1133">Transmembrane helix</keyword>
<dbReference type="Pfam" id="PF02518">
    <property type="entry name" value="HATPase_c"/>
    <property type="match status" value="1"/>
</dbReference>
<dbReference type="STRING" id="1185766.SAMN05216224_1256"/>
<evidence type="ECO:0000256" key="4">
    <source>
        <dbReference type="SAM" id="MobiDB-lite"/>
    </source>
</evidence>
<dbReference type="SMART" id="SM00387">
    <property type="entry name" value="HATPase_c"/>
    <property type="match status" value="1"/>
</dbReference>